<evidence type="ECO:0000256" key="1">
    <source>
        <dbReference type="ARBA" id="ARBA00010813"/>
    </source>
</evidence>
<name>A0A2D6M1D1_9ARCH</name>
<feature type="domain" description="Myo-inositol-1-phosphate synthase GAPDH-like" evidence="2">
    <location>
        <begin position="200"/>
        <end position="308"/>
    </location>
</feature>
<reference evidence="4" key="1">
    <citation type="submission" date="2017-09" db="EMBL/GenBank/DDBJ databases">
        <title>The Reconstruction of 2,631 Draft Metagenome-Assembled Genomes from the Global Oceans.</title>
        <authorList>
            <person name="Tully B.J."/>
            <person name="Graham E.D."/>
            <person name="Heidelberg J.F."/>
        </authorList>
    </citation>
    <scope>NUCLEOTIDE SEQUENCE [LARGE SCALE GENOMIC DNA]</scope>
</reference>
<comment type="similarity">
    <text evidence="1">Belongs to the myo-inositol 1-phosphate synthase family.</text>
</comment>
<sequence>MPGKIKVAIAGIGNCSSSLIQGVEYYKDVGEGDEVVPGLMHNVFGGYKVSDIEFVAAFDVDKRKVGKPLNKAILEKPNNTKIFQEVTKWGDVVVQKGPVLDGVAEHMAEYPEDQSFRVDESQKPVDVTQVLKDSGAEILMNYMPVGSQEATEHYAQAALDAGCAFLNCMPVFIVSNAEWEKKFVEKGLPCAGDDIKAQIGATITHRTLAKLFADRGVKINGTYQLNVGGNTDFLNMKRHHRLKFKKISKTEAVQSVLPEPLPDDNIHIGPSDWIPWIKDQKICFCRIEGEKFGNVPVNIEVRLSVEDSPNSAGCTIDGIRALKIALDRGVSGAITSISAWTMKHPKEQYPDPIAREMVEEFIVGKRER</sequence>
<proteinExistence type="inferred from homology"/>
<evidence type="ECO:0000313" key="4">
    <source>
        <dbReference type="Proteomes" id="UP000226592"/>
    </source>
</evidence>
<dbReference type="Pfam" id="PF01658">
    <property type="entry name" value="Inos-1-P_synth"/>
    <property type="match status" value="1"/>
</dbReference>
<dbReference type="InterPro" id="IPR052199">
    <property type="entry name" value="MIPS"/>
</dbReference>
<dbReference type="InterPro" id="IPR036291">
    <property type="entry name" value="NAD(P)-bd_dom_sf"/>
</dbReference>
<evidence type="ECO:0000313" key="3">
    <source>
        <dbReference type="EMBL" id="MAG22226.1"/>
    </source>
</evidence>
<organism evidence="3 4">
    <name type="scientific">Candidatus Iainarchaeum sp</name>
    <dbReference type="NCBI Taxonomy" id="3101447"/>
    <lineage>
        <taxon>Archaea</taxon>
        <taxon>Candidatus Iainarchaeota</taxon>
        <taxon>Candidatus Iainarchaeia</taxon>
        <taxon>Candidatus Iainarchaeales</taxon>
        <taxon>Candidatus Iainarchaeaceae</taxon>
        <taxon>Candidatus Iainarchaeum</taxon>
    </lineage>
</organism>
<dbReference type="PANTHER" id="PTHR43125:SF1">
    <property type="entry name" value="INOSITOL-3-PHOSPHATE SYNTHASE"/>
    <property type="match status" value="1"/>
</dbReference>
<dbReference type="Proteomes" id="UP000226592">
    <property type="component" value="Unassembled WGS sequence"/>
</dbReference>
<dbReference type="GO" id="GO:0004512">
    <property type="term" value="F:inositol-3-phosphate synthase activity"/>
    <property type="evidence" value="ECO:0007669"/>
    <property type="project" value="InterPro"/>
</dbReference>
<protein>
    <submittedName>
        <fullName evidence="3">Inositol-3-phosphate synthase</fullName>
    </submittedName>
</protein>
<dbReference type="Gene3D" id="3.30.360.10">
    <property type="entry name" value="Dihydrodipicolinate Reductase, domain 2"/>
    <property type="match status" value="1"/>
</dbReference>
<dbReference type="GO" id="GO:0008654">
    <property type="term" value="P:phospholipid biosynthetic process"/>
    <property type="evidence" value="ECO:0007669"/>
    <property type="project" value="InterPro"/>
</dbReference>
<evidence type="ECO:0000259" key="2">
    <source>
        <dbReference type="Pfam" id="PF01658"/>
    </source>
</evidence>
<dbReference type="Gene3D" id="3.40.50.720">
    <property type="entry name" value="NAD(P)-binding Rossmann-like Domain"/>
    <property type="match status" value="1"/>
</dbReference>
<comment type="caution">
    <text evidence="3">The sequence shown here is derived from an EMBL/GenBank/DDBJ whole genome shotgun (WGS) entry which is preliminary data.</text>
</comment>
<dbReference type="EMBL" id="NZBU01000009">
    <property type="protein sequence ID" value="MAG22226.1"/>
    <property type="molecule type" value="Genomic_DNA"/>
</dbReference>
<dbReference type="InterPro" id="IPR002587">
    <property type="entry name" value="Myo-inos-1-P_Synthase"/>
</dbReference>
<dbReference type="AlphaFoldDB" id="A0A2D6M1D1"/>
<dbReference type="SUPFAM" id="SSF51735">
    <property type="entry name" value="NAD(P)-binding Rossmann-fold domains"/>
    <property type="match status" value="1"/>
</dbReference>
<dbReference type="PIRSF" id="PIRSF015578">
    <property type="entry name" value="Myoinos-ppht_syn"/>
    <property type="match status" value="1"/>
</dbReference>
<dbReference type="SUPFAM" id="SSF55347">
    <property type="entry name" value="Glyceraldehyde-3-phosphate dehydrogenase-like, C-terminal domain"/>
    <property type="match status" value="1"/>
</dbReference>
<dbReference type="InterPro" id="IPR013021">
    <property type="entry name" value="Myo-inos-1-P_Synthase_GAPDH"/>
</dbReference>
<dbReference type="GO" id="GO:0006021">
    <property type="term" value="P:inositol biosynthetic process"/>
    <property type="evidence" value="ECO:0007669"/>
    <property type="project" value="InterPro"/>
</dbReference>
<gene>
    <name evidence="3" type="ORF">CL943_02895</name>
</gene>
<dbReference type="PANTHER" id="PTHR43125">
    <property type="entry name" value="INOSITOL-3-PHOSPHATE SYNTHASE"/>
    <property type="match status" value="1"/>
</dbReference>
<accession>A0A2D6M1D1</accession>